<evidence type="ECO:0000256" key="9">
    <source>
        <dbReference type="SAM" id="Phobius"/>
    </source>
</evidence>
<feature type="transmembrane region" description="Helical" evidence="9">
    <location>
        <begin position="314"/>
        <end position="331"/>
    </location>
</feature>
<dbReference type="InterPro" id="IPR005829">
    <property type="entry name" value="Sugar_transporter_CS"/>
</dbReference>
<dbReference type="STRING" id="60547.GCA_000751215_04377"/>
<dbReference type="SUPFAM" id="SSF103473">
    <property type="entry name" value="MFS general substrate transporter"/>
    <property type="match status" value="1"/>
</dbReference>
<dbReference type="Pfam" id="PF07690">
    <property type="entry name" value="MFS_1"/>
    <property type="match status" value="1"/>
</dbReference>
<dbReference type="Gene3D" id="1.20.1250.20">
    <property type="entry name" value="MFS general substrate transporter like domains"/>
    <property type="match status" value="1"/>
</dbReference>
<evidence type="ECO:0000256" key="2">
    <source>
        <dbReference type="ARBA" id="ARBA00008240"/>
    </source>
</evidence>
<dbReference type="PANTHER" id="PTHR43528:SF1">
    <property type="entry name" value="ALPHA-KETOGLUTARATE PERMEASE"/>
    <property type="match status" value="1"/>
</dbReference>
<feature type="transmembrane region" description="Helical" evidence="9">
    <location>
        <begin position="62"/>
        <end position="86"/>
    </location>
</feature>
<evidence type="ECO:0000256" key="1">
    <source>
        <dbReference type="ARBA" id="ARBA00004651"/>
    </source>
</evidence>
<evidence type="ECO:0000313" key="12">
    <source>
        <dbReference type="Proteomes" id="UP000027466"/>
    </source>
</evidence>
<dbReference type="FunFam" id="1.20.1250.20:FF:000001">
    <property type="entry name" value="Dicarboxylate MFS transporter"/>
    <property type="match status" value="1"/>
</dbReference>
<comment type="similarity">
    <text evidence="2">Belongs to the major facilitator superfamily. Metabolite:H+ Symporter (MHS) family (TC 2.A.1.6) family.</text>
</comment>
<keyword evidence="5 9" id="KW-0812">Transmembrane</keyword>
<proteinExistence type="inferred from homology"/>
<keyword evidence="4" id="KW-1003">Cell membrane</keyword>
<accession>A0A069PU17</accession>
<feature type="transmembrane region" description="Helical" evidence="9">
    <location>
        <begin position="199"/>
        <end position="218"/>
    </location>
</feature>
<dbReference type="RefSeq" id="WP_035935222.1">
    <property type="nucleotide sequence ID" value="NZ_CADFFX010000002.1"/>
</dbReference>
<keyword evidence="12" id="KW-1185">Reference proteome</keyword>
<evidence type="ECO:0000256" key="4">
    <source>
        <dbReference type="ARBA" id="ARBA00022475"/>
    </source>
</evidence>
<evidence type="ECO:0000256" key="6">
    <source>
        <dbReference type="ARBA" id="ARBA00022847"/>
    </source>
</evidence>
<keyword evidence="3" id="KW-0813">Transport</keyword>
<keyword evidence="7 9" id="KW-1133">Transmembrane helix</keyword>
<dbReference type="GO" id="GO:0005886">
    <property type="term" value="C:plasma membrane"/>
    <property type="evidence" value="ECO:0007669"/>
    <property type="project" value="UniProtKB-SubCell"/>
</dbReference>
<feature type="domain" description="Major facilitator superfamily (MFS) profile" evidence="10">
    <location>
        <begin position="23"/>
        <end position="429"/>
    </location>
</feature>
<dbReference type="GO" id="GO:0015293">
    <property type="term" value="F:symporter activity"/>
    <property type="evidence" value="ECO:0007669"/>
    <property type="project" value="UniProtKB-KW"/>
</dbReference>
<evidence type="ECO:0000259" key="10">
    <source>
        <dbReference type="PROSITE" id="PS50850"/>
    </source>
</evidence>
<dbReference type="AlphaFoldDB" id="A0A069PU17"/>
<protein>
    <submittedName>
        <fullName evidence="11">Transporter</fullName>
    </submittedName>
</protein>
<dbReference type="PROSITE" id="PS00217">
    <property type="entry name" value="SUGAR_TRANSPORT_2"/>
    <property type="match status" value="1"/>
</dbReference>
<feature type="transmembrane region" description="Helical" evidence="9">
    <location>
        <begin position="343"/>
        <end position="364"/>
    </location>
</feature>
<feature type="transmembrane region" description="Helical" evidence="9">
    <location>
        <begin position="407"/>
        <end position="425"/>
    </location>
</feature>
<dbReference type="InterPro" id="IPR020846">
    <property type="entry name" value="MFS_dom"/>
</dbReference>
<dbReference type="InterPro" id="IPR036259">
    <property type="entry name" value="MFS_trans_sf"/>
</dbReference>
<keyword evidence="8 9" id="KW-0472">Membrane</keyword>
<feature type="transmembrane region" description="Helical" evidence="9">
    <location>
        <begin position="125"/>
        <end position="146"/>
    </location>
</feature>
<feature type="transmembrane region" description="Helical" evidence="9">
    <location>
        <begin position="23"/>
        <end position="42"/>
    </location>
</feature>
<feature type="transmembrane region" description="Helical" evidence="9">
    <location>
        <begin position="376"/>
        <end position="395"/>
    </location>
</feature>
<feature type="transmembrane region" description="Helical" evidence="9">
    <location>
        <begin position="98"/>
        <end position="119"/>
    </location>
</feature>
<sequence>MNTILTTHPDAKSDALTPAQRKAMFAATLGTMVEWADWLIYATLSSVFSRQFFPSSDPAVSLLSSFAVFAVGFLMRPIGGAVLGAYGDRHGRKKGLTLSITLMALGSFIIAFCPGYASIGLAAPVILIIARLLQGFSAGGEFGSASTFLIETASPRRRAFAGSWQHFAVNAGVLVAAMIGFLLTSVFDDATMAAWGWRVGFAVAGLMGFVALWVRLAVDETQAFKRSAAREREHHNPLRSMLKEHPKAALRVICIAMAGNLLNYLWLVHFPTYVHLKTGLPLREAFTASGISIVVSLVLIPLVGMLADRIGRKPVLMMFAGGSALFAYPGLNLLSNDFWTDTLLVTIGMALVTGFSATCAAVMAEQFPAKVRVTGVALPYAISVTLFGGTAPYIMTAMTNAGHSGLIWVYVAGISLVGFVVYATMPETKGKELD</sequence>
<name>A0A069PU17_9BURK</name>
<evidence type="ECO:0000256" key="8">
    <source>
        <dbReference type="ARBA" id="ARBA00023136"/>
    </source>
</evidence>
<evidence type="ECO:0000256" key="5">
    <source>
        <dbReference type="ARBA" id="ARBA00022692"/>
    </source>
</evidence>
<dbReference type="EMBL" id="JFHC01000003">
    <property type="protein sequence ID" value="KDR44253.1"/>
    <property type="molecule type" value="Genomic_DNA"/>
</dbReference>
<evidence type="ECO:0000313" key="11">
    <source>
        <dbReference type="EMBL" id="KDR44253.1"/>
    </source>
</evidence>
<dbReference type="PANTHER" id="PTHR43528">
    <property type="entry name" value="ALPHA-KETOGLUTARATE PERMEASE"/>
    <property type="match status" value="1"/>
</dbReference>
<organism evidence="11 12">
    <name type="scientific">Caballeronia glathei</name>
    <dbReference type="NCBI Taxonomy" id="60547"/>
    <lineage>
        <taxon>Bacteria</taxon>
        <taxon>Pseudomonadati</taxon>
        <taxon>Pseudomonadota</taxon>
        <taxon>Betaproteobacteria</taxon>
        <taxon>Burkholderiales</taxon>
        <taxon>Burkholderiaceae</taxon>
        <taxon>Caballeronia</taxon>
    </lineage>
</organism>
<reference evidence="11 12" key="1">
    <citation type="submission" date="2014-03" db="EMBL/GenBank/DDBJ databases">
        <title>Draft Genome Sequences of Four Burkholderia Strains.</title>
        <authorList>
            <person name="Liu X.Y."/>
            <person name="Li C.X."/>
            <person name="Xu J.H."/>
        </authorList>
    </citation>
    <scope>NUCLEOTIDE SEQUENCE [LARGE SCALE GENOMIC DNA]</scope>
    <source>
        <strain evidence="11 12">DSM 50014</strain>
    </source>
</reference>
<comment type="subcellular location">
    <subcellularLocation>
        <location evidence="1">Cell membrane</location>
        <topology evidence="1">Multi-pass membrane protein</topology>
    </subcellularLocation>
</comment>
<evidence type="ECO:0000256" key="7">
    <source>
        <dbReference type="ARBA" id="ARBA00022989"/>
    </source>
</evidence>
<keyword evidence="6" id="KW-0769">Symport</keyword>
<evidence type="ECO:0000256" key="3">
    <source>
        <dbReference type="ARBA" id="ARBA00022448"/>
    </source>
</evidence>
<feature type="transmembrane region" description="Helical" evidence="9">
    <location>
        <begin position="248"/>
        <end position="266"/>
    </location>
</feature>
<dbReference type="PROSITE" id="PS00216">
    <property type="entry name" value="SUGAR_TRANSPORT_1"/>
    <property type="match status" value="1"/>
</dbReference>
<dbReference type="PROSITE" id="PS50850">
    <property type="entry name" value="MFS"/>
    <property type="match status" value="1"/>
</dbReference>
<dbReference type="InterPro" id="IPR051084">
    <property type="entry name" value="H+-coupled_symporters"/>
</dbReference>
<gene>
    <name evidence="11" type="ORF">BG61_19515</name>
</gene>
<feature type="transmembrane region" description="Helical" evidence="9">
    <location>
        <begin position="286"/>
        <end position="307"/>
    </location>
</feature>
<dbReference type="InterPro" id="IPR011701">
    <property type="entry name" value="MFS"/>
</dbReference>
<dbReference type="Proteomes" id="UP000027466">
    <property type="component" value="Unassembled WGS sequence"/>
</dbReference>
<feature type="transmembrane region" description="Helical" evidence="9">
    <location>
        <begin position="167"/>
        <end position="187"/>
    </location>
</feature>
<comment type="caution">
    <text evidence="11">The sequence shown here is derived from an EMBL/GenBank/DDBJ whole genome shotgun (WGS) entry which is preliminary data.</text>
</comment>